<evidence type="ECO:0000256" key="1">
    <source>
        <dbReference type="PROSITE-ProRule" id="PRU00176"/>
    </source>
</evidence>
<dbReference type="SUPFAM" id="SSF56219">
    <property type="entry name" value="DNase I-like"/>
    <property type="match status" value="1"/>
</dbReference>
<name>A0A2U1LTY7_ARTAN</name>
<organism evidence="4 5">
    <name type="scientific">Artemisia annua</name>
    <name type="common">Sweet wormwood</name>
    <dbReference type="NCBI Taxonomy" id="35608"/>
    <lineage>
        <taxon>Eukaryota</taxon>
        <taxon>Viridiplantae</taxon>
        <taxon>Streptophyta</taxon>
        <taxon>Embryophyta</taxon>
        <taxon>Tracheophyta</taxon>
        <taxon>Spermatophyta</taxon>
        <taxon>Magnoliopsida</taxon>
        <taxon>eudicotyledons</taxon>
        <taxon>Gunneridae</taxon>
        <taxon>Pentapetalae</taxon>
        <taxon>asterids</taxon>
        <taxon>campanulids</taxon>
        <taxon>Asterales</taxon>
        <taxon>Asteraceae</taxon>
        <taxon>Asteroideae</taxon>
        <taxon>Anthemideae</taxon>
        <taxon>Artemisiinae</taxon>
        <taxon>Artemisia</taxon>
    </lineage>
</organism>
<dbReference type="InterPro" id="IPR012677">
    <property type="entry name" value="Nucleotide-bd_a/b_plait_sf"/>
</dbReference>
<evidence type="ECO:0000256" key="2">
    <source>
        <dbReference type="SAM" id="MobiDB-lite"/>
    </source>
</evidence>
<dbReference type="Gene3D" id="3.60.10.10">
    <property type="entry name" value="Endonuclease/exonuclease/phosphatase"/>
    <property type="match status" value="1"/>
</dbReference>
<dbReference type="InterPro" id="IPR000504">
    <property type="entry name" value="RRM_dom"/>
</dbReference>
<dbReference type="OrthoDB" id="1740865at2759"/>
<keyword evidence="5" id="KW-1185">Reference proteome</keyword>
<comment type="caution">
    <text evidence="4">The sequence shown here is derived from an EMBL/GenBank/DDBJ whole genome shotgun (WGS) entry which is preliminary data.</text>
</comment>
<dbReference type="STRING" id="35608.A0A2U1LTY7"/>
<reference evidence="4 5" key="1">
    <citation type="journal article" date="2018" name="Mol. Plant">
        <title>The genome of Artemisia annua provides insight into the evolution of Asteraceae family and artemisinin biosynthesis.</title>
        <authorList>
            <person name="Shen Q."/>
            <person name="Zhang L."/>
            <person name="Liao Z."/>
            <person name="Wang S."/>
            <person name="Yan T."/>
            <person name="Shi P."/>
            <person name="Liu M."/>
            <person name="Fu X."/>
            <person name="Pan Q."/>
            <person name="Wang Y."/>
            <person name="Lv Z."/>
            <person name="Lu X."/>
            <person name="Zhang F."/>
            <person name="Jiang W."/>
            <person name="Ma Y."/>
            <person name="Chen M."/>
            <person name="Hao X."/>
            <person name="Li L."/>
            <person name="Tang Y."/>
            <person name="Lv G."/>
            <person name="Zhou Y."/>
            <person name="Sun X."/>
            <person name="Brodelius P.E."/>
            <person name="Rose J.K.C."/>
            <person name="Tang K."/>
        </authorList>
    </citation>
    <scope>NUCLEOTIDE SEQUENCE [LARGE SCALE GENOMIC DNA]</scope>
    <source>
        <strain evidence="5">cv. Huhao1</strain>
        <tissue evidence="4">Leaf</tissue>
    </source>
</reference>
<dbReference type="GO" id="GO:0003723">
    <property type="term" value="F:RNA binding"/>
    <property type="evidence" value="ECO:0007669"/>
    <property type="project" value="UniProtKB-UniRule"/>
</dbReference>
<feature type="region of interest" description="Disordered" evidence="2">
    <location>
        <begin position="196"/>
        <end position="215"/>
    </location>
</feature>
<dbReference type="Gene3D" id="3.30.70.330">
    <property type="match status" value="1"/>
</dbReference>
<proteinExistence type="predicted"/>
<dbReference type="EMBL" id="PKPP01007787">
    <property type="protein sequence ID" value="PWA52455.1"/>
    <property type="molecule type" value="Genomic_DNA"/>
</dbReference>
<feature type="compositionally biased region" description="Polar residues" evidence="2">
    <location>
        <begin position="310"/>
        <end position="321"/>
    </location>
</feature>
<gene>
    <name evidence="4" type="ORF">CTI12_AA454690</name>
</gene>
<dbReference type="PROSITE" id="PS50102">
    <property type="entry name" value="RRM"/>
    <property type="match status" value="1"/>
</dbReference>
<dbReference type="PANTHER" id="PTHR33710">
    <property type="entry name" value="BNAC02G09200D PROTEIN"/>
    <property type="match status" value="1"/>
</dbReference>
<protein>
    <submittedName>
        <fullName evidence="4">Cytochrome P450</fullName>
    </submittedName>
</protein>
<evidence type="ECO:0000313" key="5">
    <source>
        <dbReference type="Proteomes" id="UP000245207"/>
    </source>
</evidence>
<feature type="compositionally biased region" description="Basic residues" evidence="2">
    <location>
        <begin position="251"/>
        <end position="262"/>
    </location>
</feature>
<feature type="region of interest" description="Disordered" evidence="2">
    <location>
        <begin position="66"/>
        <end position="89"/>
    </location>
</feature>
<sequence length="802" mass="90539">MREVFAKYGKVVDVYIEKKRNKLGKRFGFVRFATDSNLAGFEKLLNTISIGTQKLWCNIAHFQRPTTANNGRDRPPARHSTRPAQGADNTHNLILDEGFDDFSIKYLGGLHILIQFPNSDLASKALLNPTFSSHFLSLQPWNANFRTSKRLTWIAISGLPPLIWSTKVFSDIAEHWGNVVIPEECNMRQFNRKEVNETNKSISDSEESHVRSTHVSKNHNVPIGHTLAHISPPKQFGPSNSGSPSQYISKAKTHSSSSKRSHSVPATTFPNRNQNPIRRRRFTSLRLFDPFKGVRGYATQPKKPIRKSTSKPNTSAPIHSTSASCDNIEISDSLSNIQRCNMRILNNDSYSESNYSESNEVSNTIQVGNQIGFKMNGKERDIESILANGEHNKVTFLGLQETMTGTFDRFTVQSLWNNTPFEFVYNESNGTSGGILAVWDTTHFSLTDSLKGDGYLALHGRLRNIDPSFLILLYYPWDFNEVRNETERLGTIFDKRSASFFNDFIHSTGICDLPMGGKRFTRMNNIGSKHSKIDRFLVSNHFVHLWPNTNVLALPREFSDHTPILLKTFAPDFGPTPFKLFNTWLEHHEFPDLVRSSWTLPVTGRPTVGSLSNNGHSLIGFKLKLQRLKNSIKQWRSSLQDRDTVACVELRNIIDSLDTKAESTCLSPIEVESRNSSIKLLANLEQHKKQALWCQVIRSIYGSSGALNVDSTIRSNSGVWYQIVKLRSDLLKVNINLPSIFKIKLGNGQSTSFWHDPWIGGSPLKDSFPRLYRLDTNPNCNVFDRKPSVLTSPAVIVPVSSN</sequence>
<feature type="region of interest" description="Disordered" evidence="2">
    <location>
        <begin position="295"/>
        <end position="321"/>
    </location>
</feature>
<feature type="domain" description="RRM" evidence="3">
    <location>
        <begin position="1"/>
        <end position="62"/>
    </location>
</feature>
<evidence type="ECO:0000313" key="4">
    <source>
        <dbReference type="EMBL" id="PWA52455.1"/>
    </source>
</evidence>
<dbReference type="InterPro" id="IPR036691">
    <property type="entry name" value="Endo/exonu/phosph_ase_sf"/>
</dbReference>
<dbReference type="PANTHER" id="PTHR33710:SF64">
    <property type="entry name" value="ENDONUCLEASE_EXONUCLEASE_PHOSPHATASE DOMAIN-CONTAINING PROTEIN"/>
    <property type="match status" value="1"/>
</dbReference>
<feature type="compositionally biased region" description="Polar residues" evidence="2">
    <location>
        <begin position="237"/>
        <end position="248"/>
    </location>
</feature>
<keyword evidence="1" id="KW-0694">RNA-binding</keyword>
<dbReference type="InterPro" id="IPR035979">
    <property type="entry name" value="RBD_domain_sf"/>
</dbReference>
<feature type="region of interest" description="Disordered" evidence="2">
    <location>
        <begin position="223"/>
        <end position="281"/>
    </location>
</feature>
<evidence type="ECO:0000259" key="3">
    <source>
        <dbReference type="PROSITE" id="PS50102"/>
    </source>
</evidence>
<accession>A0A2U1LTY7</accession>
<dbReference type="Proteomes" id="UP000245207">
    <property type="component" value="Unassembled WGS sequence"/>
</dbReference>
<dbReference type="Pfam" id="PF00076">
    <property type="entry name" value="RRM_1"/>
    <property type="match status" value="1"/>
</dbReference>
<dbReference type="SUPFAM" id="SSF54928">
    <property type="entry name" value="RNA-binding domain, RBD"/>
    <property type="match status" value="1"/>
</dbReference>
<dbReference type="AlphaFoldDB" id="A0A2U1LTY7"/>